<sequence length="39" mass="4355">MNISYQPKSMVFVKSVLNIEKVNSTCLKRTTEFGSGCLT</sequence>
<name>A0A0B8QKZ1_9VIBR</name>
<reference evidence="1 2" key="2">
    <citation type="submission" date="2015-01" db="EMBL/GenBank/DDBJ databases">
        <authorList>
            <consortium name="NBRP consortium"/>
            <person name="Sawabe T."/>
            <person name="Meirelles P."/>
            <person name="Feng G."/>
            <person name="Sayaka M."/>
            <person name="Hattori M."/>
            <person name="Ohkuma M."/>
        </authorList>
    </citation>
    <scope>NUCLEOTIDE SEQUENCE [LARGE SCALE GENOMIC DNA]</scope>
    <source>
        <strain evidence="2">JCM 19241</strain>
    </source>
</reference>
<dbReference type="AlphaFoldDB" id="A0A0B8QKZ1"/>
<evidence type="ECO:0000313" key="1">
    <source>
        <dbReference type="EMBL" id="GAM75763.1"/>
    </source>
</evidence>
<comment type="caution">
    <text evidence="1">The sequence shown here is derived from an EMBL/GenBank/DDBJ whole genome shotgun (WGS) entry which is preliminary data.</text>
</comment>
<organism evidence="1 2">
    <name type="scientific">Vibrio ishigakensis</name>
    <dbReference type="NCBI Taxonomy" id="1481914"/>
    <lineage>
        <taxon>Bacteria</taxon>
        <taxon>Pseudomonadati</taxon>
        <taxon>Pseudomonadota</taxon>
        <taxon>Gammaproteobacteria</taxon>
        <taxon>Vibrionales</taxon>
        <taxon>Vibrionaceae</taxon>
        <taxon>Vibrio</taxon>
    </lineage>
</organism>
<proteinExistence type="predicted"/>
<evidence type="ECO:0000313" key="2">
    <source>
        <dbReference type="Proteomes" id="UP000031666"/>
    </source>
</evidence>
<accession>A0A0B8QKZ1</accession>
<dbReference type="Proteomes" id="UP000031666">
    <property type="component" value="Unassembled WGS sequence"/>
</dbReference>
<gene>
    <name evidence="1" type="ORF">JCM19241_3675</name>
</gene>
<protein>
    <submittedName>
        <fullName evidence="1">Uncharacterized protein</fullName>
    </submittedName>
</protein>
<dbReference type="STRING" id="1481914.JCM19241_3675"/>
<dbReference type="EMBL" id="BBSC01000004">
    <property type="protein sequence ID" value="GAM75763.1"/>
    <property type="molecule type" value="Genomic_DNA"/>
</dbReference>
<reference evidence="1 2" key="1">
    <citation type="submission" date="2015-01" db="EMBL/GenBank/DDBJ databases">
        <title>Vibrio sp. C94 JCM 19241 whole genome shotgun sequence.</title>
        <authorList>
            <person name="Sawabe T."/>
            <person name="Meirelles P."/>
            <person name="Feng G."/>
            <person name="Sayaka M."/>
            <person name="Hattori M."/>
            <person name="Ohkuma M."/>
        </authorList>
    </citation>
    <scope>NUCLEOTIDE SEQUENCE [LARGE SCALE GENOMIC DNA]</scope>
    <source>
        <strain evidence="2">JCM 19241</strain>
    </source>
</reference>